<dbReference type="InterPro" id="IPR003439">
    <property type="entry name" value="ABC_transporter-like_ATP-bd"/>
</dbReference>
<dbReference type="CDD" id="cd03244">
    <property type="entry name" value="ABCC_MRP_domain2"/>
    <property type="match status" value="1"/>
</dbReference>
<dbReference type="Pfam" id="PF00664">
    <property type="entry name" value="ABC_membrane"/>
    <property type="match status" value="1"/>
</dbReference>
<dbReference type="InterPro" id="IPR003593">
    <property type="entry name" value="AAA+_ATPase"/>
</dbReference>
<comment type="caution">
    <text evidence="12">The sequence shown here is derived from an EMBL/GenBank/DDBJ whole genome shotgun (WGS) entry which is preliminary data.</text>
</comment>
<evidence type="ECO:0000313" key="12">
    <source>
        <dbReference type="EMBL" id="PHH66890.1"/>
    </source>
</evidence>
<organism evidence="12 13">
    <name type="scientific">Ophiocordyceps australis</name>
    <dbReference type="NCBI Taxonomy" id="1399860"/>
    <lineage>
        <taxon>Eukaryota</taxon>
        <taxon>Fungi</taxon>
        <taxon>Dikarya</taxon>
        <taxon>Ascomycota</taxon>
        <taxon>Pezizomycotina</taxon>
        <taxon>Sordariomycetes</taxon>
        <taxon>Hypocreomycetidae</taxon>
        <taxon>Hypocreales</taxon>
        <taxon>Ophiocordycipitaceae</taxon>
        <taxon>Ophiocordyceps</taxon>
    </lineage>
</organism>
<evidence type="ECO:0000256" key="5">
    <source>
        <dbReference type="ARBA" id="ARBA00022741"/>
    </source>
</evidence>
<keyword evidence="8 9" id="KW-0472">Membrane</keyword>
<evidence type="ECO:0000256" key="9">
    <source>
        <dbReference type="SAM" id="Phobius"/>
    </source>
</evidence>
<dbReference type="CDD" id="cd18580">
    <property type="entry name" value="ABC_6TM_ABCC_D2"/>
    <property type="match status" value="1"/>
</dbReference>
<dbReference type="Gene3D" id="3.40.50.300">
    <property type="entry name" value="P-loop containing nucleotide triphosphate hydrolases"/>
    <property type="match status" value="1"/>
</dbReference>
<keyword evidence="4 9" id="KW-0812">Transmembrane</keyword>
<evidence type="ECO:0000259" key="10">
    <source>
        <dbReference type="PROSITE" id="PS50893"/>
    </source>
</evidence>
<evidence type="ECO:0000256" key="2">
    <source>
        <dbReference type="ARBA" id="ARBA00022448"/>
    </source>
</evidence>
<evidence type="ECO:0008006" key="14">
    <source>
        <dbReference type="Google" id="ProtNLM"/>
    </source>
</evidence>
<dbReference type="PANTHER" id="PTHR24223">
    <property type="entry name" value="ATP-BINDING CASSETTE SUB-FAMILY C"/>
    <property type="match status" value="1"/>
</dbReference>
<accession>A0A2C5YHE3</accession>
<evidence type="ECO:0000256" key="3">
    <source>
        <dbReference type="ARBA" id="ARBA00022475"/>
    </source>
</evidence>
<evidence type="ECO:0000259" key="11">
    <source>
        <dbReference type="PROSITE" id="PS50929"/>
    </source>
</evidence>
<evidence type="ECO:0000256" key="7">
    <source>
        <dbReference type="ARBA" id="ARBA00022989"/>
    </source>
</evidence>
<feature type="domain" description="ABC transporter" evidence="10">
    <location>
        <begin position="236"/>
        <end position="451"/>
    </location>
</feature>
<dbReference type="InterPro" id="IPR050173">
    <property type="entry name" value="ABC_transporter_C-like"/>
</dbReference>
<dbReference type="AlphaFoldDB" id="A0A2C5YHE3"/>
<dbReference type="InterPro" id="IPR011527">
    <property type="entry name" value="ABC1_TM_dom"/>
</dbReference>
<name>A0A2C5YHE3_9HYPO</name>
<comment type="subcellular location">
    <subcellularLocation>
        <location evidence="1">Cell membrane</location>
        <topology evidence="1">Multi-pass membrane protein</topology>
    </subcellularLocation>
</comment>
<keyword evidence="3" id="KW-1003">Cell membrane</keyword>
<dbReference type="GO" id="GO:0140359">
    <property type="term" value="F:ABC-type transporter activity"/>
    <property type="evidence" value="ECO:0007669"/>
    <property type="project" value="InterPro"/>
</dbReference>
<keyword evidence="5" id="KW-0547">Nucleotide-binding</keyword>
<dbReference type="EMBL" id="NJET01000004">
    <property type="protein sequence ID" value="PHH66890.1"/>
    <property type="molecule type" value="Genomic_DNA"/>
</dbReference>
<dbReference type="GO" id="GO:0005886">
    <property type="term" value="C:plasma membrane"/>
    <property type="evidence" value="ECO:0007669"/>
    <property type="project" value="UniProtKB-SubCell"/>
</dbReference>
<protein>
    <recommendedName>
        <fullName evidence="14">ABC transmembrane type-1 domain-containing protein</fullName>
    </recommendedName>
</protein>
<evidence type="ECO:0000256" key="1">
    <source>
        <dbReference type="ARBA" id="ARBA00004651"/>
    </source>
</evidence>
<dbReference type="InterPro" id="IPR036640">
    <property type="entry name" value="ABC1_TM_sf"/>
</dbReference>
<feature type="transmembrane region" description="Helical" evidence="9">
    <location>
        <begin position="28"/>
        <end position="51"/>
    </location>
</feature>
<dbReference type="GO" id="GO:0016887">
    <property type="term" value="F:ATP hydrolysis activity"/>
    <property type="evidence" value="ECO:0007669"/>
    <property type="project" value="InterPro"/>
</dbReference>
<dbReference type="InterPro" id="IPR044726">
    <property type="entry name" value="ABCC_6TM_D2"/>
</dbReference>
<keyword evidence="2" id="KW-0813">Transport</keyword>
<dbReference type="SUPFAM" id="SSF90123">
    <property type="entry name" value="ABC transporter transmembrane region"/>
    <property type="match status" value="1"/>
</dbReference>
<dbReference type="OrthoDB" id="4925443at2759"/>
<keyword evidence="6" id="KW-0067">ATP-binding</keyword>
<feature type="domain" description="ABC transmembrane type-1" evidence="11">
    <location>
        <begin position="1"/>
        <end position="199"/>
    </location>
</feature>
<dbReference type="PANTHER" id="PTHR24223:SF399">
    <property type="entry name" value="ABC TRANSPORTER ATNG"/>
    <property type="match status" value="1"/>
</dbReference>
<dbReference type="Proteomes" id="UP000226192">
    <property type="component" value="Unassembled WGS sequence"/>
</dbReference>
<feature type="transmembrane region" description="Helical" evidence="9">
    <location>
        <begin position="141"/>
        <end position="164"/>
    </location>
</feature>
<gene>
    <name evidence="12" type="ORF">CDD81_5242</name>
</gene>
<reference evidence="12 13" key="1">
    <citation type="submission" date="2017-06" db="EMBL/GenBank/DDBJ databases">
        <title>Ant-infecting Ophiocordyceps genomes reveal a high diversity of potential behavioral manipulation genes and a possible major role for enterotoxins.</title>
        <authorList>
            <person name="De Bekker C."/>
            <person name="Evans H.C."/>
            <person name="Brachmann A."/>
            <person name="Hughes D.P."/>
        </authorList>
    </citation>
    <scope>NUCLEOTIDE SEQUENCE [LARGE SCALE GENOMIC DNA]</scope>
    <source>
        <strain evidence="12 13">Map64</strain>
    </source>
</reference>
<dbReference type="Gene3D" id="1.20.1560.10">
    <property type="entry name" value="ABC transporter type 1, transmembrane domain"/>
    <property type="match status" value="1"/>
</dbReference>
<evidence type="ECO:0000256" key="6">
    <source>
        <dbReference type="ARBA" id="ARBA00022840"/>
    </source>
</evidence>
<proteinExistence type="predicted"/>
<keyword evidence="13" id="KW-1185">Reference proteome</keyword>
<dbReference type="Pfam" id="PF00005">
    <property type="entry name" value="ABC_tran"/>
    <property type="match status" value="1"/>
</dbReference>
<dbReference type="PROSITE" id="PS50929">
    <property type="entry name" value="ABC_TM1F"/>
    <property type="match status" value="1"/>
</dbReference>
<dbReference type="SMART" id="SM00382">
    <property type="entry name" value="AAA"/>
    <property type="match status" value="1"/>
</dbReference>
<dbReference type="PROSITE" id="PS50893">
    <property type="entry name" value="ABC_TRANSPORTER_2"/>
    <property type="match status" value="1"/>
</dbReference>
<keyword evidence="7 9" id="KW-1133">Transmembrane helix</keyword>
<feature type="transmembrane region" description="Helical" evidence="9">
    <location>
        <begin position="57"/>
        <end position="77"/>
    </location>
</feature>
<evidence type="ECO:0000256" key="4">
    <source>
        <dbReference type="ARBA" id="ARBA00022692"/>
    </source>
</evidence>
<evidence type="ECO:0000256" key="8">
    <source>
        <dbReference type="ARBA" id="ARBA00023136"/>
    </source>
</evidence>
<dbReference type="SUPFAM" id="SSF52540">
    <property type="entry name" value="P-loop containing nucleoside triphosphate hydrolases"/>
    <property type="match status" value="1"/>
</dbReference>
<dbReference type="GO" id="GO:0005524">
    <property type="term" value="F:ATP binding"/>
    <property type="evidence" value="ECO:0007669"/>
    <property type="project" value="UniProtKB-KW"/>
</dbReference>
<dbReference type="STRING" id="1399860.A0A2C5YHE3"/>
<evidence type="ECO:0000313" key="13">
    <source>
        <dbReference type="Proteomes" id="UP000226192"/>
    </source>
</evidence>
<sequence length="457" mass="50709">MYSAPLSFLSKTDTGSLVNRQDMRLVDIVLPSSLCLFLFEAAACFGVAGLAISAVSWFALCIPLVIGALAVIQRFYVQTAKQLRLLEIEHKAPLYSHFLETITGLATIRAFGWTRPYTEKSMKLLDNAQKPSYLLYCIQRWLTLVLDLVVAGMTILLISLAVVLRTKVDPPLLGIALINMMSLGDNLKGIVLQWSTLETSLGAVTRIKDFSENTPSENLAQEKRIPDADWPARGVIDVQNVSVRYDSTDQPILQNVTFSVKHGDKIGLCGRSGSGKSSMIQALLRLANIVEGQILLDGHDITSVPRSLVRQRLSCLTQEPLLFTNSIRFNADPLGQHSDDQVIAALTRVGLWPIIQAKVGENKQTLDETMDETFFSHGQRQLLVDSTTDAKIQQVIRTEFQDCTIIMIAHRLDTLLDFDKVAVLDKGFLVEFGAPRVLVAKPEGHFARLYRANKSEK</sequence>
<dbReference type="InterPro" id="IPR027417">
    <property type="entry name" value="P-loop_NTPase"/>
</dbReference>